<dbReference type="Proteomes" id="UP000010087">
    <property type="component" value="Chromosome 1"/>
</dbReference>
<reference evidence="1 2" key="1">
    <citation type="journal article" date="2012" name="PLoS ONE">
        <title>Evolution of Burkholderia pseudomallei in recurrent melioidosis.</title>
        <authorList>
            <person name="Hayden H.S."/>
            <person name="Lim R."/>
            <person name="Brittnacher M.J."/>
            <person name="Sims E.H."/>
            <person name="Ramage E.R."/>
            <person name="Fong C."/>
            <person name="Wu Z."/>
            <person name="Crist E."/>
            <person name="Chang J."/>
            <person name="Zhou Y."/>
            <person name="Radey M."/>
            <person name="Rohmer L."/>
            <person name="Haugen E."/>
            <person name="Gillett W."/>
            <person name="Wuthiekanun V."/>
            <person name="Peacock S.J."/>
            <person name="Kaul R."/>
            <person name="Miller S.I."/>
            <person name="Manoil C."/>
            <person name="Jacobs M.A."/>
        </authorList>
    </citation>
    <scope>NUCLEOTIDE SEQUENCE [LARGE SCALE GENOMIC DNA]</scope>
    <source>
        <strain evidence="1 2">1026b</strain>
    </source>
</reference>
<dbReference type="AlphaFoldDB" id="A0A0H3HH61"/>
<organism evidence="1 2">
    <name type="scientific">Burkholderia pseudomallei (strain 1026b)</name>
    <dbReference type="NCBI Taxonomy" id="884204"/>
    <lineage>
        <taxon>Bacteria</taxon>
        <taxon>Pseudomonadati</taxon>
        <taxon>Pseudomonadota</taxon>
        <taxon>Betaproteobacteria</taxon>
        <taxon>Burkholderiales</taxon>
        <taxon>Burkholderiaceae</taxon>
        <taxon>Burkholderia</taxon>
        <taxon>pseudomallei group</taxon>
    </lineage>
</organism>
<gene>
    <name evidence="1" type="ordered locus">BP1026B_I0601</name>
</gene>
<accession>A0A0H3HH61</accession>
<dbReference type="KEGG" id="bpz:BP1026B_I0601"/>
<evidence type="ECO:0000313" key="1">
    <source>
        <dbReference type="EMBL" id="AFI65265.1"/>
    </source>
</evidence>
<protein>
    <submittedName>
        <fullName evidence="1">Uncharacterized protein</fullName>
    </submittedName>
</protein>
<dbReference type="EMBL" id="CP002833">
    <property type="protein sequence ID" value="AFI65265.1"/>
    <property type="molecule type" value="Genomic_DNA"/>
</dbReference>
<sequence>MKRMISSARFAGNATVMRRALQAFSPCAASAHGTIYPPEFPVRHTGINSRIKSASVMPTARDAPCVPSRQARPYARPGGRAHCFPRKNNPSLDFRLIAHRVCD</sequence>
<proteinExistence type="predicted"/>
<evidence type="ECO:0000313" key="2">
    <source>
        <dbReference type="Proteomes" id="UP000010087"/>
    </source>
</evidence>
<name>A0A0H3HH61_BURP2</name>